<evidence type="ECO:0000256" key="1">
    <source>
        <dbReference type="SAM" id="Coils"/>
    </source>
</evidence>
<dbReference type="Proteomes" id="UP000675881">
    <property type="component" value="Chromosome 3"/>
</dbReference>
<dbReference type="SMART" id="SM00271">
    <property type="entry name" value="DnaJ"/>
    <property type="match status" value="1"/>
</dbReference>
<dbReference type="Gene3D" id="1.25.10.10">
    <property type="entry name" value="Leucine-rich Repeat Variant"/>
    <property type="match status" value="2"/>
</dbReference>
<dbReference type="Pfam" id="PF00226">
    <property type="entry name" value="DnaJ"/>
    <property type="match status" value="1"/>
</dbReference>
<dbReference type="Pfam" id="PF19432">
    <property type="entry name" value="RME-8_N"/>
    <property type="match status" value="2"/>
</dbReference>
<dbReference type="SUPFAM" id="SSF48371">
    <property type="entry name" value="ARM repeat"/>
    <property type="match status" value="2"/>
</dbReference>
<gene>
    <name evidence="2" type="ORF">LSAA_8023</name>
</gene>
<dbReference type="GO" id="GO:2000641">
    <property type="term" value="P:regulation of early endosome to late endosome transport"/>
    <property type="evidence" value="ECO:0007669"/>
    <property type="project" value="InterPro"/>
</dbReference>
<accession>A0A7R8H6F1</accession>
<dbReference type="InterPro" id="IPR025640">
    <property type="entry name" value="GYF_2"/>
</dbReference>
<dbReference type="Gene3D" id="1.10.287.110">
    <property type="entry name" value="DnaJ domain"/>
    <property type="match status" value="1"/>
</dbReference>
<dbReference type="InterPro" id="IPR016024">
    <property type="entry name" value="ARM-type_fold"/>
</dbReference>
<dbReference type="GO" id="GO:0010008">
    <property type="term" value="C:endosome membrane"/>
    <property type="evidence" value="ECO:0007669"/>
    <property type="project" value="TreeGrafter"/>
</dbReference>
<dbReference type="InterPro" id="IPR001623">
    <property type="entry name" value="DnaJ_domain"/>
</dbReference>
<dbReference type="InterPro" id="IPR045802">
    <property type="entry name" value="GRV2/DNAJC13_N"/>
</dbReference>
<evidence type="ECO:0000313" key="2">
    <source>
        <dbReference type="EMBL" id="CAF2887537.1"/>
    </source>
</evidence>
<evidence type="ECO:0000313" key="3">
    <source>
        <dbReference type="Proteomes" id="UP000675881"/>
    </source>
</evidence>
<proteinExistence type="predicted"/>
<dbReference type="PANTHER" id="PTHR36983:SF2">
    <property type="entry name" value="DNAJ HOMOLOG SUBFAMILY C MEMBER 13"/>
    <property type="match status" value="1"/>
</dbReference>
<feature type="coiled-coil region" evidence="1">
    <location>
        <begin position="594"/>
        <end position="621"/>
    </location>
</feature>
<dbReference type="PANTHER" id="PTHR36983">
    <property type="entry name" value="DNAJ HOMOLOG SUBFAMILY C MEMBER 13"/>
    <property type="match status" value="1"/>
</dbReference>
<reference evidence="2" key="1">
    <citation type="submission" date="2021-02" db="EMBL/GenBank/DDBJ databases">
        <authorList>
            <person name="Bekaert M."/>
        </authorList>
    </citation>
    <scope>NUCLEOTIDE SEQUENCE</scope>
    <source>
        <strain evidence="2">IoA-00</strain>
    </source>
</reference>
<dbReference type="InterPro" id="IPR011989">
    <property type="entry name" value="ARM-like"/>
</dbReference>
<sequence>MSRHPSSESPSSSEDCNYVVTKHSWKGKYKRILSVTDRVLTLNPNTLEVTNQWEFHENLNAFTYSSEHERSSVKLYLEPYGIIEEHEDFPVVNIRHFRDIGQILRLDSDNAFILKEKLYGKMHLYYYDHLDRIVENIRYMANENVGVTISVDNISLSNFFLERYGSFSSDAHITSSIEFLVHYILNSDDCKIKQYLCFSETCLVIRDVQSYNIKALDPFSEISSLIRYEENCQMFAIHFMDGRVEKYLSNDRDSLLASLLDFARAFGNSDIHVRTSPLDTRQRHGPLRFYVEEDVELSHLKFLIHPPAYCNFVDLVKRFNANIAYTGLHMKINQENIFSDNKEKIIHGVLSAILSRNSNEEQFYEEFQAIRRLISSKYGFSAFTSIPHMREKIGQKVVIALKCGNDGISYTAIEMLSALVRPAHIHIDLRQEQLNKASLLSSDTFVSALINLWMNHISRGTASLLVAAILDFFTFCLCHPFSETTDGKQFDHLLEKISSFGKTIFILFEHPSLTIVKGAGLIVKALIEEGSPEVSQKMQRLSLTEGSILIHLSRALYTEQQNRTFLLHSQLSRKLLSFWISKDNEGFLYSEDKLEDLSEDLLNFRDNLKIAERNNDELKSSFQVPNIDTSVIRNILQKAPIQNLGAGNKPYNVMFQHWHQRMMNTLNSNDIPNPNERPIVLRKSRSSSIIPLNWSFFYHGFYKDHYSSKLIWNSQTRLELNRALTLESDRLKRLKESMQDKLISWNYQEFEVIFSPVQNEVQAGGYYLRQLLEEKKIDIYDPLTFFNDVYHQFLLSFDLEIRGICLQTMTRLYNSYYEEIGIFKDIKHIIEKLQKTFDFSERDYLILFIAALLKNMGNIKDFIRHGGIEILAEFLPLAHLTSSRVTHVYSSDAIKCDEETIYQEKMWFYSKEGNEQIGPAGFHEIKEFFENGTINKSTKIWAAGFDILDETELALTIMNIFNDICRNFPSRDQENSLICPQPKFKSIIANKKILPNIVQLLVTFEPRIVEKVAFFFTLILEDDLDIQSFCTTGVFYFLLMYTGSNVVSLAELLHILMKYKKKDKRFSSGIAVVEQVLPEAMTLYLETYGPIRFSEIFLGEYNNPEVVWNKNMRHFMIQRLAVHIADFIPKLKSNIKLYWIISEPYKLLKDVIGTWKKLMKKEPVKKKYLNCLEVLGLTEDDLHKNSTDNLRKSYFKLAQKYHPDKNPDGRTQFEEINEARFPNDLCPFTYPCYTELVQMIMFDAEREDLFSCNDSFLLDCCECVFQTIKYSSNNVMEFYGENGIPALYKANERCIPLMHSSSTEKDFSTKICLYTIQSFTTIAQESTCAESMKNLTAFLHNLCRILGLEHLMPLRASAVECLLQMSSNNFLRSKIIQAGTICHLLLAMLRYDFTLCDTGIDMEVEKNTQAQANELAEKACLACLRVAFADDKASKVLDDYLNTLLTPHMINFMKSGNIVEVLKILTSNVRNPLILWNNQTRSELTTYLEKQICDSQKEQDFFLLLEDFSFTYSSFDDELVIGGIFVNIYNEMPSFIIPNSNLWINELLTELREILNDKFDLEKCEKIVLALSNLLLYSRDLGIQYNEHLPTIFQILDTQEIPSLHKGCMSIVKELAGKDTCIPKMLSLDVIRVILNFHYDLNAMTLTFLEIIMSLLSDSRSIKDFYNHGGILPVLAIFASKGDDRQKTAEIMNLALSNKLFGQKFIIYLQKYIPRANYCGMTIRKKNSRKKLIDACDSHSLFLKSKGKDKIWADQDVTGTNDSCDELVVNGVYISLYNDTPNYTINNPKPFLIGLFDNIFVQEKSRNNTNQSALTTALVKLLLTQSFIADTLPAMGYIPLIIKSLQDESLVSDSLKILIEVSRSSKCIEVICQIKDCIKTLLAVLSKHEDLTDGICLVVDKLVEASDENIVDQAVQYGLIECFLRILSSDSYPKTPATISFIINSLQKLQEFSRNNEQIQTILSKSAIWHQYKTQNRDLFIEDNSTHMISSTNINYLMDASN</sequence>
<dbReference type="EMBL" id="HG994582">
    <property type="protein sequence ID" value="CAF2887537.1"/>
    <property type="molecule type" value="Genomic_DNA"/>
</dbReference>
<dbReference type="PROSITE" id="PS50076">
    <property type="entry name" value="DNAJ_2"/>
    <property type="match status" value="1"/>
</dbReference>
<dbReference type="GO" id="GO:0007032">
    <property type="term" value="P:endosome organization"/>
    <property type="evidence" value="ECO:0007669"/>
    <property type="project" value="InterPro"/>
</dbReference>
<keyword evidence="3" id="KW-1185">Reference proteome</keyword>
<protein>
    <submittedName>
        <fullName evidence="2">DNAJC13</fullName>
    </submittedName>
</protein>
<dbReference type="InterPro" id="IPR044978">
    <property type="entry name" value="GRV2/DNAJC13"/>
</dbReference>
<dbReference type="OrthoDB" id="69656at2759"/>
<dbReference type="CDD" id="cd06257">
    <property type="entry name" value="DnaJ"/>
    <property type="match status" value="1"/>
</dbReference>
<dbReference type="GO" id="GO:0006898">
    <property type="term" value="P:receptor-mediated endocytosis"/>
    <property type="evidence" value="ECO:0007669"/>
    <property type="project" value="TreeGrafter"/>
</dbReference>
<dbReference type="SUPFAM" id="SSF46565">
    <property type="entry name" value="Chaperone J-domain"/>
    <property type="match status" value="1"/>
</dbReference>
<dbReference type="InterPro" id="IPR036869">
    <property type="entry name" value="J_dom_sf"/>
</dbReference>
<dbReference type="Pfam" id="PF14237">
    <property type="entry name" value="GYF_2"/>
    <property type="match status" value="1"/>
</dbReference>
<name>A0A7R8H6F1_LEPSM</name>
<organism evidence="2 3">
    <name type="scientific">Lepeophtheirus salmonis</name>
    <name type="common">Salmon louse</name>
    <name type="synonym">Caligus salmonis</name>
    <dbReference type="NCBI Taxonomy" id="72036"/>
    <lineage>
        <taxon>Eukaryota</taxon>
        <taxon>Metazoa</taxon>
        <taxon>Ecdysozoa</taxon>
        <taxon>Arthropoda</taxon>
        <taxon>Crustacea</taxon>
        <taxon>Multicrustacea</taxon>
        <taxon>Hexanauplia</taxon>
        <taxon>Copepoda</taxon>
        <taxon>Siphonostomatoida</taxon>
        <taxon>Caligidae</taxon>
        <taxon>Lepeophtheirus</taxon>
    </lineage>
</organism>
<keyword evidence="1" id="KW-0175">Coiled coil</keyword>